<comment type="pathway">
    <text evidence="11">Protein modification; protein glycosylation.</text>
</comment>
<accession>A0ABQ9IF68</accession>
<keyword evidence="4 11" id="KW-0808">Transferase</keyword>
<keyword evidence="9" id="KW-0325">Glycoprotein</keyword>
<dbReference type="CDD" id="cd00218">
    <property type="entry name" value="GlcAT-I"/>
    <property type="match status" value="1"/>
</dbReference>
<name>A0ABQ9IF68_9NEOP</name>
<evidence type="ECO:0000256" key="9">
    <source>
        <dbReference type="ARBA" id="ARBA00023180"/>
    </source>
</evidence>
<evidence type="ECO:0000313" key="13">
    <source>
        <dbReference type="Proteomes" id="UP001159363"/>
    </source>
</evidence>
<keyword evidence="5 11" id="KW-0812">Transmembrane</keyword>
<dbReference type="PANTHER" id="PTHR10896:SF50">
    <property type="entry name" value="GALACTOSYLGALACTOSYLXYLOSYLPROTEIN 3-BETA-GLUCURONOSYLTRANSFERASE P"/>
    <property type="match status" value="1"/>
</dbReference>
<evidence type="ECO:0000313" key="12">
    <source>
        <dbReference type="EMBL" id="KAJ8895302.1"/>
    </source>
</evidence>
<keyword evidence="13" id="KW-1185">Reference proteome</keyword>
<proteinExistence type="inferred from homology"/>
<dbReference type="EMBL" id="JARBHB010000001">
    <property type="protein sequence ID" value="KAJ8895302.1"/>
    <property type="molecule type" value="Genomic_DNA"/>
</dbReference>
<comment type="caution">
    <text evidence="12">The sequence shown here is derived from an EMBL/GenBank/DDBJ whole genome shotgun (WGS) entry which is preliminary data.</text>
</comment>
<evidence type="ECO:0000256" key="5">
    <source>
        <dbReference type="ARBA" id="ARBA00022692"/>
    </source>
</evidence>
<keyword evidence="11" id="KW-0479">Metal-binding</keyword>
<evidence type="ECO:0000256" key="1">
    <source>
        <dbReference type="ARBA" id="ARBA00004606"/>
    </source>
</evidence>
<reference evidence="12 13" key="1">
    <citation type="submission" date="2023-02" db="EMBL/GenBank/DDBJ databases">
        <title>LHISI_Scaffold_Assembly.</title>
        <authorList>
            <person name="Stuart O.P."/>
            <person name="Cleave R."/>
            <person name="Magrath M.J.L."/>
            <person name="Mikheyev A.S."/>
        </authorList>
    </citation>
    <scope>NUCLEOTIDE SEQUENCE [LARGE SCALE GENOMIC DNA]</scope>
    <source>
        <strain evidence="12">Daus_M_001</strain>
        <tissue evidence="12">Leg muscle</tissue>
    </source>
</reference>
<evidence type="ECO:0000256" key="4">
    <source>
        <dbReference type="ARBA" id="ARBA00022679"/>
    </source>
</evidence>
<feature type="transmembrane region" description="Helical" evidence="11">
    <location>
        <begin position="306"/>
        <end position="324"/>
    </location>
</feature>
<comment type="subcellular location">
    <subcellularLocation>
        <location evidence="11">Golgi apparatus membrane</location>
        <topology evidence="11">Single-pass type II membrane protein</topology>
    </subcellularLocation>
    <subcellularLocation>
        <location evidence="1">Membrane</location>
        <topology evidence="1">Single-pass type II membrane protein</topology>
    </subcellularLocation>
</comment>
<evidence type="ECO:0000256" key="6">
    <source>
        <dbReference type="ARBA" id="ARBA00022968"/>
    </source>
</evidence>
<evidence type="ECO:0000256" key="10">
    <source>
        <dbReference type="ARBA" id="ARBA00047979"/>
    </source>
</evidence>
<evidence type="ECO:0000256" key="7">
    <source>
        <dbReference type="ARBA" id="ARBA00022989"/>
    </source>
</evidence>
<keyword evidence="11" id="KW-0464">Manganese</keyword>
<dbReference type="Pfam" id="PF03360">
    <property type="entry name" value="Glyco_transf_43"/>
    <property type="match status" value="2"/>
</dbReference>
<dbReference type="Gene3D" id="3.90.550.10">
    <property type="entry name" value="Spore Coat Polysaccharide Biosynthesis Protein SpsA, Chain A"/>
    <property type="match status" value="2"/>
</dbReference>
<comment type="caution">
    <text evidence="11">Lacks conserved residue(s) required for the propagation of feature annotation.</text>
</comment>
<keyword evidence="6 11" id="KW-0735">Signal-anchor</keyword>
<keyword evidence="8 11" id="KW-0472">Membrane</keyword>
<dbReference type="PANTHER" id="PTHR10896">
    <property type="entry name" value="GALACTOSYLGALACTOSYLXYLOSYLPROTEIN 3-BETA-GLUCURONOSYLTRANSFERASE BETA-1,3-GLUCURONYLTRANSFERASE"/>
    <property type="match status" value="1"/>
</dbReference>
<organism evidence="12 13">
    <name type="scientific">Dryococelus australis</name>
    <dbReference type="NCBI Taxonomy" id="614101"/>
    <lineage>
        <taxon>Eukaryota</taxon>
        <taxon>Metazoa</taxon>
        <taxon>Ecdysozoa</taxon>
        <taxon>Arthropoda</taxon>
        <taxon>Hexapoda</taxon>
        <taxon>Insecta</taxon>
        <taxon>Pterygota</taxon>
        <taxon>Neoptera</taxon>
        <taxon>Polyneoptera</taxon>
        <taxon>Phasmatodea</taxon>
        <taxon>Verophasmatodea</taxon>
        <taxon>Anareolatae</taxon>
        <taxon>Phasmatidae</taxon>
        <taxon>Eurycanthinae</taxon>
        <taxon>Dryococelus</taxon>
    </lineage>
</organism>
<keyword evidence="11" id="KW-0333">Golgi apparatus</keyword>
<dbReference type="Proteomes" id="UP001159363">
    <property type="component" value="Chromosome 1"/>
</dbReference>
<dbReference type="SUPFAM" id="SSF53448">
    <property type="entry name" value="Nucleotide-diphospho-sugar transferases"/>
    <property type="match status" value="2"/>
</dbReference>
<keyword evidence="7 11" id="KW-1133">Transmembrane helix</keyword>
<evidence type="ECO:0000256" key="2">
    <source>
        <dbReference type="ARBA" id="ARBA00007706"/>
    </source>
</evidence>
<feature type="transmembrane region" description="Helical" evidence="11">
    <location>
        <begin position="83"/>
        <end position="102"/>
    </location>
</feature>
<dbReference type="EC" id="2.4.1.135" evidence="3 11"/>
<protein>
    <recommendedName>
        <fullName evidence="3 11">Galactosylgalactosylxylosylprotein 3-beta-glucuronosyltransferase</fullName>
        <ecNumber evidence="3 11">2.4.1.135</ecNumber>
    </recommendedName>
</protein>
<comment type="cofactor">
    <cofactor evidence="11">
        <name>Mn(2+)</name>
        <dbReference type="ChEBI" id="CHEBI:29035"/>
    </cofactor>
</comment>
<comment type="similarity">
    <text evidence="2 11">Belongs to the glycosyltransferase 43 family.</text>
</comment>
<dbReference type="InterPro" id="IPR005027">
    <property type="entry name" value="Glyco_trans_43"/>
</dbReference>
<gene>
    <name evidence="12" type="ORF">PR048_000627</name>
</gene>
<feature type="transmembrane region" description="Helical" evidence="11">
    <location>
        <begin position="344"/>
        <end position="364"/>
    </location>
</feature>
<evidence type="ECO:0000256" key="11">
    <source>
        <dbReference type="RuleBase" id="RU363127"/>
    </source>
</evidence>
<dbReference type="InterPro" id="IPR029044">
    <property type="entry name" value="Nucleotide-diphossugar_trans"/>
</dbReference>
<evidence type="ECO:0000256" key="3">
    <source>
        <dbReference type="ARBA" id="ARBA00012641"/>
    </source>
</evidence>
<evidence type="ECO:0000256" key="8">
    <source>
        <dbReference type="ARBA" id="ARBA00023136"/>
    </source>
</evidence>
<sequence>MRTILPFIAPEYAPCIHDQLLGFPQSSKFVCSSREIGQDKGVTKLRFSRQQTERLYLQTEYRANLFQSMNQVIGTRLYKTSKWLIILAAVVIFGVQLLKYLLNSSCTSAGAAAATATPAPCTPAPAPAPMTAWSTSPIYVVTATYPRPQQVAELTRLAQTLMHVRDLHWLVVEDAARKTSLVADLLRRTRISFDHLVAPMPEAYKTLPRRKPRGVSNRNRGLAWIRKNATSGVVYFADDDNTYDIEVFEEVRHAKNMSTCIITEFGSGIYSLRMICTEMYKITRYANVRRRGEAVFQMRRTRRVSMWPVGLCTDLGVSSPVVLGGKFAGFYDGWPAGRKFPVDMAGFAVSVAFLLQVLRSYSLLSGFNHRLKMSYTDLDGCAQPISVYQN</sequence>
<comment type="catalytic activity">
    <reaction evidence="10 11">
        <text>3-O-(beta-D-galactosyl-(1-&gt;3)-beta-D-galactosyl-(1-&gt;4)-beta-D-xylosyl)-L-seryl-[protein] + UDP-alpha-D-glucuronate = 3-O-(beta-D-GlcA-(1-&gt;3)-beta-D-Gal-(1-&gt;3)-beta-D-Gal-(1-&gt;4)-beta-D-Xyl)-L-seryl-[protein] + UDP + H(+)</text>
        <dbReference type="Rhea" id="RHEA:24168"/>
        <dbReference type="Rhea" id="RHEA-COMP:12571"/>
        <dbReference type="Rhea" id="RHEA-COMP:12573"/>
        <dbReference type="ChEBI" id="CHEBI:15378"/>
        <dbReference type="ChEBI" id="CHEBI:58052"/>
        <dbReference type="ChEBI" id="CHEBI:58223"/>
        <dbReference type="ChEBI" id="CHEBI:132090"/>
        <dbReference type="ChEBI" id="CHEBI:132093"/>
        <dbReference type="EC" id="2.4.1.135"/>
    </reaction>
</comment>